<evidence type="ECO:0000313" key="7">
    <source>
        <dbReference type="EMBL" id="SCL20066.1"/>
    </source>
</evidence>
<reference evidence="8" key="1">
    <citation type="submission" date="2016-06" db="EMBL/GenBank/DDBJ databases">
        <authorList>
            <person name="Varghese N."/>
            <person name="Submissions Spin"/>
        </authorList>
    </citation>
    <scope>NUCLEOTIDE SEQUENCE [LARGE SCALE GENOMIC DNA]</scope>
    <source>
        <strain evidence="8">DSM 43817</strain>
    </source>
</reference>
<dbReference type="STRING" id="145854.GA0074692_0776"/>
<evidence type="ECO:0000256" key="3">
    <source>
        <dbReference type="ARBA" id="ARBA00022741"/>
    </source>
</evidence>
<name>A0A1C6RS82_9ACTN</name>
<keyword evidence="8" id="KW-1185">Reference proteome</keyword>
<dbReference type="SUPFAM" id="SSF52540">
    <property type="entry name" value="P-loop containing nucleoside triphosphate hydrolases"/>
    <property type="match status" value="1"/>
</dbReference>
<dbReference type="GO" id="GO:0015807">
    <property type="term" value="P:L-amino acid transport"/>
    <property type="evidence" value="ECO:0007669"/>
    <property type="project" value="TreeGrafter"/>
</dbReference>
<dbReference type="Proteomes" id="UP000198959">
    <property type="component" value="Unassembled WGS sequence"/>
</dbReference>
<dbReference type="InterPro" id="IPR003439">
    <property type="entry name" value="ABC_transporter-like_ATP-bd"/>
</dbReference>
<dbReference type="Gene3D" id="3.40.50.300">
    <property type="entry name" value="P-loop containing nucleotide triphosphate hydrolases"/>
    <property type="match status" value="1"/>
</dbReference>
<dbReference type="OrthoDB" id="3463137at2"/>
<keyword evidence="3" id="KW-0547">Nucleotide-binding</keyword>
<dbReference type="CDD" id="cd03224">
    <property type="entry name" value="ABC_TM1139_LivF_branched"/>
    <property type="match status" value="1"/>
</dbReference>
<sequence>MTALLEVDDLHVRYGRIPVVHGISFTVPEGRVVGLLGANGAGKSTTMRAIMGQRSATGRVRFDGTPIDSLAPHKIVARGIALVPEGRLVFKTLTVEKNLRMGAYALGRTAFWQAEAGIDEVLTLFPELKPLLRREAGELSGGLQQMLALGRALMARPRLLVLDEPSLGLAPLVIERIYEAVLLLKSRGTSILLAEQNARLALRSVDYAYVLQTGQIVEQGDSEFLRSSSRVEEIYLGGDVESSTPSPTAS</sequence>
<comment type="similarity">
    <text evidence="1">Belongs to the ABC transporter superfamily.</text>
</comment>
<keyword evidence="2" id="KW-0813">Transport</keyword>
<evidence type="ECO:0000313" key="8">
    <source>
        <dbReference type="Proteomes" id="UP000198959"/>
    </source>
</evidence>
<dbReference type="PANTHER" id="PTHR43820:SF4">
    <property type="entry name" value="HIGH-AFFINITY BRANCHED-CHAIN AMINO ACID TRANSPORT ATP-BINDING PROTEIN LIVF"/>
    <property type="match status" value="1"/>
</dbReference>
<gene>
    <name evidence="7" type="ORF">GA0074692_0776</name>
</gene>
<dbReference type="GO" id="GO:0005524">
    <property type="term" value="F:ATP binding"/>
    <property type="evidence" value="ECO:0007669"/>
    <property type="project" value="UniProtKB-KW"/>
</dbReference>
<dbReference type="GO" id="GO:0015658">
    <property type="term" value="F:branched-chain amino acid transmembrane transporter activity"/>
    <property type="evidence" value="ECO:0007669"/>
    <property type="project" value="TreeGrafter"/>
</dbReference>
<proteinExistence type="inferred from homology"/>
<organism evidence="7 8">
    <name type="scientific">Micromonospora pallida</name>
    <dbReference type="NCBI Taxonomy" id="145854"/>
    <lineage>
        <taxon>Bacteria</taxon>
        <taxon>Bacillati</taxon>
        <taxon>Actinomycetota</taxon>
        <taxon>Actinomycetes</taxon>
        <taxon>Micromonosporales</taxon>
        <taxon>Micromonosporaceae</taxon>
        <taxon>Micromonospora</taxon>
    </lineage>
</organism>
<dbReference type="SMART" id="SM00382">
    <property type="entry name" value="AAA"/>
    <property type="match status" value="1"/>
</dbReference>
<evidence type="ECO:0000256" key="4">
    <source>
        <dbReference type="ARBA" id="ARBA00022840"/>
    </source>
</evidence>
<dbReference type="PANTHER" id="PTHR43820">
    <property type="entry name" value="HIGH-AFFINITY BRANCHED-CHAIN AMINO ACID TRANSPORT ATP-BINDING PROTEIN LIVF"/>
    <property type="match status" value="1"/>
</dbReference>
<keyword evidence="4 7" id="KW-0067">ATP-binding</keyword>
<accession>A0A1C6RS82</accession>
<dbReference type="InterPro" id="IPR027417">
    <property type="entry name" value="P-loop_NTPase"/>
</dbReference>
<evidence type="ECO:0000256" key="1">
    <source>
        <dbReference type="ARBA" id="ARBA00005417"/>
    </source>
</evidence>
<evidence type="ECO:0000256" key="2">
    <source>
        <dbReference type="ARBA" id="ARBA00022448"/>
    </source>
</evidence>
<dbReference type="EMBL" id="FMHW01000002">
    <property type="protein sequence ID" value="SCL20066.1"/>
    <property type="molecule type" value="Genomic_DNA"/>
</dbReference>
<dbReference type="InterPro" id="IPR003593">
    <property type="entry name" value="AAA+_ATPase"/>
</dbReference>
<dbReference type="RefSeq" id="WP_091639392.1">
    <property type="nucleotide sequence ID" value="NZ_FMHW01000002.1"/>
</dbReference>
<dbReference type="AlphaFoldDB" id="A0A1C6RS82"/>
<protein>
    <submittedName>
        <fullName evidence="7">Amino acid/amide ABC transporter ATP-binding protein 2, HAAT family</fullName>
    </submittedName>
</protein>
<dbReference type="PROSITE" id="PS50893">
    <property type="entry name" value="ABC_TRANSPORTER_2"/>
    <property type="match status" value="1"/>
</dbReference>
<dbReference type="InterPro" id="IPR052156">
    <property type="entry name" value="BCAA_Transport_ATP-bd_LivF"/>
</dbReference>
<keyword evidence="5" id="KW-0029">Amino-acid transport</keyword>
<evidence type="ECO:0000259" key="6">
    <source>
        <dbReference type="PROSITE" id="PS50893"/>
    </source>
</evidence>
<dbReference type="Pfam" id="PF00005">
    <property type="entry name" value="ABC_tran"/>
    <property type="match status" value="1"/>
</dbReference>
<evidence type="ECO:0000256" key="5">
    <source>
        <dbReference type="ARBA" id="ARBA00022970"/>
    </source>
</evidence>
<dbReference type="GO" id="GO:0016887">
    <property type="term" value="F:ATP hydrolysis activity"/>
    <property type="evidence" value="ECO:0007669"/>
    <property type="project" value="InterPro"/>
</dbReference>
<feature type="domain" description="ABC transporter" evidence="6">
    <location>
        <begin position="5"/>
        <end position="238"/>
    </location>
</feature>